<accession>A0A8T2MXW8</accession>
<protein>
    <submittedName>
        <fullName evidence="2">Uncharacterized protein</fullName>
    </submittedName>
</protein>
<reference evidence="2" key="1">
    <citation type="thesis" date="2021" institute="BYU ScholarsArchive" country="Provo, UT, USA">
        <title>Applications of and Algorithms for Genome Assembly and Genomic Analyses with an Emphasis on Marine Teleosts.</title>
        <authorList>
            <person name="Pickett B.D."/>
        </authorList>
    </citation>
    <scope>NUCLEOTIDE SEQUENCE</scope>
    <source>
        <strain evidence="2">HI-2016</strain>
    </source>
</reference>
<comment type="caution">
    <text evidence="2">The sequence shown here is derived from an EMBL/GenBank/DDBJ whole genome shotgun (WGS) entry which is preliminary data.</text>
</comment>
<dbReference type="Proteomes" id="UP000824540">
    <property type="component" value="Unassembled WGS sequence"/>
</dbReference>
<dbReference type="EMBL" id="JAFBMS010000264">
    <property type="protein sequence ID" value="KAG9332040.1"/>
    <property type="molecule type" value="Genomic_DNA"/>
</dbReference>
<gene>
    <name evidence="2" type="ORF">JZ751_016227</name>
</gene>
<dbReference type="AlphaFoldDB" id="A0A8T2MXW8"/>
<keyword evidence="3" id="KW-1185">Reference proteome</keyword>
<feature type="compositionally biased region" description="Basic and acidic residues" evidence="1">
    <location>
        <begin position="77"/>
        <end position="89"/>
    </location>
</feature>
<feature type="non-terminal residue" evidence="2">
    <location>
        <position position="242"/>
    </location>
</feature>
<feature type="compositionally biased region" description="Basic and acidic residues" evidence="1">
    <location>
        <begin position="1"/>
        <end position="19"/>
    </location>
</feature>
<proteinExistence type="predicted"/>
<sequence>MEIDQLKEKVAKLEEDQAVHSEASMDSTDGAEGDLSSAQKESPVSKKRSSSSSDPPTGNLIEFGGEPSTSKASTWDSKSDARPKGKDPEEPVGGGDKSEFRCCLLEELKRVPGCAMHLGPLSFSGQHTVLVDVDALNNEGRLKAQGGQSMWDGRSVKMPYAVESTVTKTGFFQTEKQQRWETINKHLRSLAKSKSVTPLEVEKAIKKYNPKYEDLWTFDGLHYFFKVLPVSENPTYSRILSR</sequence>
<feature type="region of interest" description="Disordered" evidence="1">
    <location>
        <begin position="1"/>
        <end position="97"/>
    </location>
</feature>
<evidence type="ECO:0000256" key="1">
    <source>
        <dbReference type="SAM" id="MobiDB-lite"/>
    </source>
</evidence>
<evidence type="ECO:0000313" key="3">
    <source>
        <dbReference type="Proteomes" id="UP000824540"/>
    </source>
</evidence>
<name>A0A8T2MXW8_9TELE</name>
<organism evidence="2 3">
    <name type="scientific">Albula glossodonta</name>
    <name type="common">roundjaw bonefish</name>
    <dbReference type="NCBI Taxonomy" id="121402"/>
    <lineage>
        <taxon>Eukaryota</taxon>
        <taxon>Metazoa</taxon>
        <taxon>Chordata</taxon>
        <taxon>Craniata</taxon>
        <taxon>Vertebrata</taxon>
        <taxon>Euteleostomi</taxon>
        <taxon>Actinopterygii</taxon>
        <taxon>Neopterygii</taxon>
        <taxon>Teleostei</taxon>
        <taxon>Albuliformes</taxon>
        <taxon>Albulidae</taxon>
        <taxon>Albula</taxon>
    </lineage>
</organism>
<evidence type="ECO:0000313" key="2">
    <source>
        <dbReference type="EMBL" id="KAG9332040.1"/>
    </source>
</evidence>
<feature type="compositionally biased region" description="Polar residues" evidence="1">
    <location>
        <begin position="67"/>
        <end position="76"/>
    </location>
</feature>